<evidence type="ECO:0000256" key="6">
    <source>
        <dbReference type="ARBA" id="ARBA00022827"/>
    </source>
</evidence>
<dbReference type="InterPro" id="IPR017938">
    <property type="entry name" value="Riboflavin_synthase-like_b-brl"/>
</dbReference>
<dbReference type="SUPFAM" id="SSF63380">
    <property type="entry name" value="Riboflavin synthase domain-like"/>
    <property type="match status" value="1"/>
</dbReference>
<comment type="caution">
    <text evidence="13">The sequence shown here is derived from an EMBL/GenBank/DDBJ whole genome shotgun (WGS) entry which is preliminary data.</text>
</comment>
<organism evidence="13 14">
    <name type="scientific">Paramuricea clavata</name>
    <name type="common">Red gorgonian</name>
    <name type="synonym">Violescent sea-whip</name>
    <dbReference type="NCBI Taxonomy" id="317549"/>
    <lineage>
        <taxon>Eukaryota</taxon>
        <taxon>Metazoa</taxon>
        <taxon>Cnidaria</taxon>
        <taxon>Anthozoa</taxon>
        <taxon>Octocorallia</taxon>
        <taxon>Malacalcyonacea</taxon>
        <taxon>Plexauridae</taxon>
        <taxon>Paramuricea</taxon>
    </lineage>
</organism>
<keyword evidence="6" id="KW-0274">FAD</keyword>
<dbReference type="FunFam" id="2.40.30.10:FF:000059">
    <property type="entry name" value="dual oxidase isoform X1"/>
    <property type="match status" value="1"/>
</dbReference>
<dbReference type="PRINTS" id="PR00466">
    <property type="entry name" value="GP91PHOX"/>
</dbReference>
<dbReference type="InterPro" id="IPR013121">
    <property type="entry name" value="Fe_red_NAD-bd_6"/>
</dbReference>
<gene>
    <name evidence="13" type="ORF">PACLA_8A041332</name>
</gene>
<accession>A0A6S7HVR9</accession>
<dbReference type="Gene3D" id="3.40.50.80">
    <property type="entry name" value="Nucleotide-binding domain of ferredoxin-NADP reductase (FNR) module"/>
    <property type="match status" value="1"/>
</dbReference>
<dbReference type="SUPFAM" id="SSF52343">
    <property type="entry name" value="Ferredoxin reductase-like, C-terminal NADP-linked domain"/>
    <property type="match status" value="1"/>
</dbReference>
<dbReference type="Pfam" id="PF08030">
    <property type="entry name" value="NAD_binding_6"/>
    <property type="match status" value="1"/>
</dbReference>
<keyword evidence="4" id="KW-0812">Transmembrane</keyword>
<keyword evidence="8" id="KW-1133">Transmembrane helix</keyword>
<dbReference type="SFLD" id="SFLDG01168">
    <property type="entry name" value="Ferric_reductase_subgroup_(FRE"/>
    <property type="match status" value="1"/>
</dbReference>
<keyword evidence="7" id="KW-0521">NADP</keyword>
<evidence type="ECO:0000313" key="14">
    <source>
        <dbReference type="Proteomes" id="UP001152795"/>
    </source>
</evidence>
<dbReference type="Pfam" id="PF01794">
    <property type="entry name" value="Ferric_reduct"/>
    <property type="match status" value="1"/>
</dbReference>
<dbReference type="PANTHER" id="PTHR11972">
    <property type="entry name" value="NADPH OXIDASE"/>
    <property type="match status" value="1"/>
</dbReference>
<dbReference type="SFLD" id="SFLDS00052">
    <property type="entry name" value="Ferric_Reductase_Domain"/>
    <property type="match status" value="1"/>
</dbReference>
<keyword evidence="9" id="KW-0560">Oxidoreductase</keyword>
<keyword evidence="14" id="KW-1185">Reference proteome</keyword>
<dbReference type="InterPro" id="IPR013130">
    <property type="entry name" value="Fe3_Rdtase_TM_dom"/>
</dbReference>
<dbReference type="GO" id="GO:0042554">
    <property type="term" value="P:superoxide anion generation"/>
    <property type="evidence" value="ECO:0007669"/>
    <property type="project" value="TreeGrafter"/>
</dbReference>
<dbReference type="Proteomes" id="UP001152795">
    <property type="component" value="Unassembled WGS sequence"/>
</dbReference>
<evidence type="ECO:0000256" key="5">
    <source>
        <dbReference type="ARBA" id="ARBA00022723"/>
    </source>
</evidence>
<dbReference type="InterPro" id="IPR050369">
    <property type="entry name" value="RBOH/FRE"/>
</dbReference>
<dbReference type="InterPro" id="IPR017927">
    <property type="entry name" value="FAD-bd_FR_type"/>
</dbReference>
<evidence type="ECO:0000256" key="3">
    <source>
        <dbReference type="ARBA" id="ARBA00022630"/>
    </source>
</evidence>
<evidence type="ECO:0000256" key="4">
    <source>
        <dbReference type="ARBA" id="ARBA00022692"/>
    </source>
</evidence>
<evidence type="ECO:0000256" key="2">
    <source>
        <dbReference type="ARBA" id="ARBA00022617"/>
    </source>
</evidence>
<evidence type="ECO:0000256" key="9">
    <source>
        <dbReference type="ARBA" id="ARBA00023002"/>
    </source>
</evidence>
<comment type="catalytic activity">
    <reaction evidence="12">
        <text>NADPH + 2 O2 = 2 superoxide + NADP(+) + H(+)</text>
        <dbReference type="Rhea" id="RHEA:63180"/>
        <dbReference type="ChEBI" id="CHEBI:15378"/>
        <dbReference type="ChEBI" id="CHEBI:15379"/>
        <dbReference type="ChEBI" id="CHEBI:18421"/>
        <dbReference type="ChEBI" id="CHEBI:57783"/>
        <dbReference type="ChEBI" id="CHEBI:58349"/>
    </reaction>
</comment>
<dbReference type="PROSITE" id="PS51384">
    <property type="entry name" value="FAD_FR"/>
    <property type="match status" value="1"/>
</dbReference>
<evidence type="ECO:0000313" key="13">
    <source>
        <dbReference type="EMBL" id="CAB3999131.1"/>
    </source>
</evidence>
<evidence type="ECO:0000256" key="12">
    <source>
        <dbReference type="ARBA" id="ARBA00049908"/>
    </source>
</evidence>
<evidence type="ECO:0000256" key="1">
    <source>
        <dbReference type="ARBA" id="ARBA00004141"/>
    </source>
</evidence>
<dbReference type="GO" id="GO:0046872">
    <property type="term" value="F:metal ion binding"/>
    <property type="evidence" value="ECO:0007669"/>
    <property type="project" value="UniProtKB-KW"/>
</dbReference>
<dbReference type="CDD" id="cd06186">
    <property type="entry name" value="NOX_Duox_like_FAD_NADP"/>
    <property type="match status" value="1"/>
</dbReference>
<keyword evidence="10" id="KW-0408">Iron</keyword>
<keyword evidence="3" id="KW-0285">Flavoprotein</keyword>
<keyword evidence="5" id="KW-0479">Metal-binding</keyword>
<comment type="subcellular location">
    <subcellularLocation>
        <location evidence="1">Membrane</location>
        <topology evidence="1">Multi-pass membrane protein</topology>
    </subcellularLocation>
</comment>
<keyword evidence="2" id="KW-0349">Heme</keyword>
<evidence type="ECO:0000256" key="10">
    <source>
        <dbReference type="ARBA" id="ARBA00023004"/>
    </source>
</evidence>
<proteinExistence type="predicted"/>
<dbReference type="PANTHER" id="PTHR11972:SF153">
    <property type="entry name" value="SUPEROXIDE-GENERATING NADPH OXIDASE HEAVY CHAIN SUBUNIT A"/>
    <property type="match status" value="1"/>
</dbReference>
<dbReference type="Gene3D" id="2.40.30.10">
    <property type="entry name" value="Translation factors"/>
    <property type="match status" value="1"/>
</dbReference>
<dbReference type="InterPro" id="IPR000778">
    <property type="entry name" value="Cyt_b245_heavy_chain"/>
</dbReference>
<dbReference type="GO" id="GO:0016175">
    <property type="term" value="F:superoxide-generating NAD(P)H oxidase activity"/>
    <property type="evidence" value="ECO:0007669"/>
    <property type="project" value="TreeGrafter"/>
</dbReference>
<dbReference type="GO" id="GO:0043020">
    <property type="term" value="C:NADPH oxidase complex"/>
    <property type="evidence" value="ECO:0007669"/>
    <property type="project" value="TreeGrafter"/>
</dbReference>
<evidence type="ECO:0000256" key="8">
    <source>
        <dbReference type="ARBA" id="ARBA00022989"/>
    </source>
</evidence>
<reference evidence="13" key="1">
    <citation type="submission" date="2020-04" db="EMBL/GenBank/DDBJ databases">
        <authorList>
            <person name="Alioto T."/>
            <person name="Alioto T."/>
            <person name="Gomez Garrido J."/>
        </authorList>
    </citation>
    <scope>NUCLEOTIDE SEQUENCE</scope>
    <source>
        <strain evidence="13">A484AB</strain>
    </source>
</reference>
<dbReference type="InterPro" id="IPR013112">
    <property type="entry name" value="FAD-bd_8"/>
</dbReference>
<dbReference type="FunFam" id="3.40.50.80:FF:000004">
    <property type="entry name" value="NADPH oxidase isoform 2"/>
    <property type="match status" value="1"/>
</dbReference>
<dbReference type="GO" id="GO:0009653">
    <property type="term" value="P:anatomical structure morphogenesis"/>
    <property type="evidence" value="ECO:0007669"/>
    <property type="project" value="UniProtKB-ARBA"/>
</dbReference>
<dbReference type="OrthoDB" id="167398at2759"/>
<evidence type="ECO:0000256" key="7">
    <source>
        <dbReference type="ARBA" id="ARBA00022857"/>
    </source>
</evidence>
<dbReference type="GO" id="GO:0042742">
    <property type="term" value="P:defense response to bacterium"/>
    <property type="evidence" value="ECO:0007669"/>
    <property type="project" value="UniProtKB-ARBA"/>
</dbReference>
<name>A0A6S7HVR9_PARCT</name>
<dbReference type="SFLD" id="SFLDG01169">
    <property type="entry name" value="NADPH_oxidase_subgroup_(NOX)"/>
    <property type="match status" value="1"/>
</dbReference>
<dbReference type="InterPro" id="IPR039261">
    <property type="entry name" value="FNR_nucleotide-bd"/>
</dbReference>
<evidence type="ECO:0000256" key="11">
    <source>
        <dbReference type="ARBA" id="ARBA00023136"/>
    </source>
</evidence>
<sequence>MAPTRANEFFRWALWLLWMAANGIVFGLAYKRFDSSKEYYYLRVILKSALPWARASAAVLNFNCMLILLPVCRNLLSVLRGFKCFGLTKSLFRLLDKNLTYHRHIAYTICIFSAIHIGAHVFNFERFVAAWEEDDESLPHQLSLFEETQSTTLLNPIQQKGVDPNTELFKTVAGISGVVITLALILMFTSSTELLRRSYFEVFWYTHHLFIIFFAGLLVHGFGGLVRKQVNVDEHDPLECQGFVNPQQGCPQPRFEATGAATWKWVITPLALYFIERCIRYFRSLQNVKVTTVIQHPSNVIEIRMTKSRFHSEAGQYIFLHCPKISSLEWHPFTLTSCPEEDFFSVHIRTAGDWTDDLAKLFVDENQEQRQQTPRLAVDGPFGTSSTDFLKYSVCVFVGAGIGVTPFASILKSIWYQHNKSGSSLNIKKVYFYWICRDTNAFEWFAELLTSMEDQMVEKGNGDFLEYNMYLTRGWTNNEARNIMLRDREEGEDVITGLKRKTFFGRPQWDGIFSKIAESNPSTDIGVFFCGPSGLSHTLRNMSNKYSNTKEGIRFYYNKENF</sequence>
<protein>
    <submittedName>
        <fullName evidence="13">Cytochrome b-245 heavy chain-like</fullName>
    </submittedName>
</protein>
<keyword evidence="11" id="KW-0472">Membrane</keyword>
<dbReference type="AlphaFoldDB" id="A0A6S7HVR9"/>
<dbReference type="EMBL" id="CACRXK020003522">
    <property type="protein sequence ID" value="CAB3999131.1"/>
    <property type="molecule type" value="Genomic_DNA"/>
</dbReference>
<dbReference type="Pfam" id="PF08022">
    <property type="entry name" value="FAD_binding_8"/>
    <property type="match status" value="1"/>
</dbReference>